<dbReference type="PANTHER" id="PTHR11403:SF7">
    <property type="entry name" value="CYTOCHROME C OXIDASE SUBUNIT 3"/>
    <property type="match status" value="1"/>
</dbReference>
<evidence type="ECO:0000256" key="4">
    <source>
        <dbReference type="ARBA" id="ARBA00022692"/>
    </source>
</evidence>
<protein>
    <recommendedName>
        <fullName evidence="3 8">Cytochrome c oxidase subunit 3</fullName>
    </recommendedName>
</protein>
<dbReference type="SUPFAM" id="SSF81452">
    <property type="entry name" value="Cytochrome c oxidase subunit III-like"/>
    <property type="match status" value="1"/>
</dbReference>
<comment type="similarity">
    <text evidence="2 8">Belongs to the cytochrome c oxidase subunit 3 family.</text>
</comment>
<dbReference type="GO" id="GO:0006123">
    <property type="term" value="P:mitochondrial electron transport, cytochrome c to oxygen"/>
    <property type="evidence" value="ECO:0007669"/>
    <property type="project" value="TreeGrafter"/>
</dbReference>
<feature type="transmembrane region" description="Helical" evidence="9">
    <location>
        <begin position="79"/>
        <end position="103"/>
    </location>
</feature>
<dbReference type="InterPro" id="IPR035973">
    <property type="entry name" value="Cyt_c_oxidase_su3-like_sf"/>
</dbReference>
<dbReference type="InterPro" id="IPR013833">
    <property type="entry name" value="Cyt_c_oxidase_su3_a-hlx"/>
</dbReference>
<dbReference type="InterPro" id="IPR000298">
    <property type="entry name" value="Cyt_c_oxidase-like_su3"/>
</dbReference>
<feature type="transmembrane region" description="Helical" evidence="9">
    <location>
        <begin position="240"/>
        <end position="260"/>
    </location>
</feature>
<name>A0A191ZS54_9NEOP</name>
<keyword evidence="5" id="KW-1278">Translocase</keyword>
<keyword evidence="7 9" id="KW-0472">Membrane</keyword>
<comment type="subcellular location">
    <subcellularLocation>
        <location evidence="1">Membrane</location>
        <topology evidence="1">Multi-pass membrane protein</topology>
    </subcellularLocation>
</comment>
<evidence type="ECO:0000256" key="8">
    <source>
        <dbReference type="RuleBase" id="RU003375"/>
    </source>
</evidence>
<dbReference type="Pfam" id="PF00510">
    <property type="entry name" value="COX3"/>
    <property type="match status" value="1"/>
</dbReference>
<feature type="transmembrane region" description="Helical" evidence="9">
    <location>
        <begin position="158"/>
        <end position="179"/>
    </location>
</feature>
<dbReference type="InterPro" id="IPR024791">
    <property type="entry name" value="Cyt_c/ubiquinol_Oxase_su3"/>
</dbReference>
<keyword evidence="8 11" id="KW-0496">Mitochondrion</keyword>
<dbReference type="PANTHER" id="PTHR11403">
    <property type="entry name" value="CYTOCHROME C OXIDASE SUBUNIT III"/>
    <property type="match status" value="1"/>
</dbReference>
<feature type="domain" description="Heme-copper oxidase subunit III family profile" evidence="10">
    <location>
        <begin position="4"/>
        <end position="261"/>
    </location>
</feature>
<organism evidence="11">
    <name type="scientific">Liposcelis sculptilimacula</name>
    <dbReference type="NCBI Taxonomy" id="1899352"/>
    <lineage>
        <taxon>Eukaryota</taxon>
        <taxon>Metazoa</taxon>
        <taxon>Ecdysozoa</taxon>
        <taxon>Arthropoda</taxon>
        <taxon>Hexapoda</taxon>
        <taxon>Insecta</taxon>
        <taxon>Pterygota</taxon>
        <taxon>Neoptera</taxon>
        <taxon>Paraneoptera</taxon>
        <taxon>Psocodea</taxon>
        <taxon>Troctomorpha</taxon>
        <taxon>Liposcelidetae</taxon>
        <taxon>Liposcelididae</taxon>
        <taxon>Liposcelis</taxon>
    </lineage>
</organism>
<evidence type="ECO:0000256" key="3">
    <source>
        <dbReference type="ARBA" id="ARBA00015944"/>
    </source>
</evidence>
<dbReference type="Gene3D" id="1.10.287.70">
    <property type="match status" value="1"/>
</dbReference>
<geneLocation type="mitochondrion" evidence="11"/>
<feature type="transmembrane region" description="Helical" evidence="9">
    <location>
        <begin position="39"/>
        <end position="58"/>
    </location>
</feature>
<gene>
    <name evidence="11" type="primary">cox3</name>
</gene>
<keyword evidence="6 9" id="KW-1133">Transmembrane helix</keyword>
<dbReference type="CDD" id="cd01665">
    <property type="entry name" value="Cyt_c_Oxidase_III"/>
    <property type="match status" value="1"/>
</dbReference>
<evidence type="ECO:0000259" key="10">
    <source>
        <dbReference type="PROSITE" id="PS50253"/>
    </source>
</evidence>
<dbReference type="InterPro" id="IPR033945">
    <property type="entry name" value="Cyt_c_oxase_su3_dom"/>
</dbReference>
<comment type="function">
    <text evidence="8">Component of the cytochrome c oxidase, the last enzyme in the mitochondrial electron transport chain which drives oxidative phosphorylation. The respiratory chain contains 3 multisubunit complexes succinate dehydrogenase (complex II, CII), ubiquinol-cytochrome c oxidoreductase (cytochrome b-c1 complex, complex III, CIII) and cytochrome c oxidase (complex IV, CIV), that cooperate to transfer electrons derived from NADH and succinate to molecular oxygen, creating an electrochemical gradient over the inner membrane that drives transmembrane transport and the ATP synthase. Cytochrome c oxidase is the component of the respiratory chain that catalyzes the reduction of oxygen to water. Electrons originating from reduced cytochrome c in the intermembrane space (IMS) are transferred via the dinuclear copper A center (CU(A)) of subunit 2 and heme A of subunit 1 to the active site in subunit 1, a binuclear center (BNC) formed by heme A3 and copper B (CU(B)). The BNC reduces molecular oxygen to 2 water molecules using 4 electrons from cytochrome c in the IMS and 4 protons from the mitochondrial matrix.</text>
</comment>
<dbReference type="PROSITE" id="PS50253">
    <property type="entry name" value="COX3"/>
    <property type="match status" value="1"/>
</dbReference>
<dbReference type="AlphaFoldDB" id="A0A191ZS54"/>
<dbReference type="GO" id="GO:0005739">
    <property type="term" value="C:mitochondrion"/>
    <property type="evidence" value="ECO:0007669"/>
    <property type="project" value="TreeGrafter"/>
</dbReference>
<reference evidence="11" key="1">
    <citation type="journal article" date="2016" name="Sci. Rep.">
        <title>The mitochondrial genome of booklouse, Liposcelis sculptilis (Psocoptera: Liposcelididae) and the evolutionary timescale of Liposcelis.</title>
        <authorList>
            <person name="Shi Y."/>
            <person name="Chu Q."/>
            <person name="Wei D.D."/>
            <person name="Qiu Y.J."/>
            <person name="Shang F."/>
            <person name="Dou W."/>
            <person name="Wang J.J."/>
        </authorList>
    </citation>
    <scope>NUCLEOTIDE SEQUENCE</scope>
</reference>
<feature type="transmembrane region" description="Helical" evidence="9">
    <location>
        <begin position="123"/>
        <end position="146"/>
    </location>
</feature>
<evidence type="ECO:0000256" key="9">
    <source>
        <dbReference type="SAM" id="Phobius"/>
    </source>
</evidence>
<keyword evidence="4 8" id="KW-0812">Transmembrane</keyword>
<accession>A0A191ZS54</accession>
<proteinExistence type="inferred from homology"/>
<dbReference type="GO" id="GO:0004129">
    <property type="term" value="F:cytochrome-c oxidase activity"/>
    <property type="evidence" value="ECO:0007669"/>
    <property type="project" value="InterPro"/>
</dbReference>
<sequence>MNNKFNNFHMVDPSPWPIYMSLILMSALISTFYSMSTTLSWGLFISLLMCFMIFFLWSRDVVRESLLQGNHTYKVISSIKFGMILFILSEVMFFFSFFWTFFHSSLNPSNEVGNMWPCWGVEAINPFTIPLLNTLILVSSGVTITYSHHMMLNQNFDLSFKWIMLTIFLGLYFTMLQFLEYKYSTFTIMDSIYGSIFFLATGFHGLHVIVGSLMIMFSMIRLFNFHFSSKHHLIYEFSCWYWHFVDLVWLFLYIFIYWWGI</sequence>
<evidence type="ECO:0000256" key="2">
    <source>
        <dbReference type="ARBA" id="ARBA00010581"/>
    </source>
</evidence>
<evidence type="ECO:0000256" key="1">
    <source>
        <dbReference type="ARBA" id="ARBA00004141"/>
    </source>
</evidence>
<evidence type="ECO:0000256" key="5">
    <source>
        <dbReference type="ARBA" id="ARBA00022967"/>
    </source>
</evidence>
<feature type="transmembrane region" description="Helical" evidence="9">
    <location>
        <begin position="191"/>
        <end position="219"/>
    </location>
</feature>
<evidence type="ECO:0000256" key="7">
    <source>
        <dbReference type="ARBA" id="ARBA00023136"/>
    </source>
</evidence>
<dbReference type="EMBL" id="KX171073">
    <property type="protein sequence ID" value="ANJ70938.1"/>
    <property type="molecule type" value="Genomic_DNA"/>
</dbReference>
<evidence type="ECO:0000256" key="6">
    <source>
        <dbReference type="ARBA" id="ARBA00022989"/>
    </source>
</evidence>
<feature type="transmembrane region" description="Helical" evidence="9">
    <location>
        <begin position="16"/>
        <end position="33"/>
    </location>
</feature>
<dbReference type="GO" id="GO:0016020">
    <property type="term" value="C:membrane"/>
    <property type="evidence" value="ECO:0007669"/>
    <property type="project" value="UniProtKB-SubCell"/>
</dbReference>
<dbReference type="Gene3D" id="1.20.120.80">
    <property type="entry name" value="Cytochrome c oxidase, subunit III, four-helix bundle"/>
    <property type="match status" value="1"/>
</dbReference>
<evidence type="ECO:0000313" key="11">
    <source>
        <dbReference type="EMBL" id="ANJ70938.1"/>
    </source>
</evidence>